<dbReference type="RefSeq" id="WP_150260924.1">
    <property type="nucleotide sequence ID" value="NZ_CP029189.1"/>
</dbReference>
<dbReference type="EMBL" id="CP029189">
    <property type="protein sequence ID" value="QES58014.1"/>
    <property type="molecule type" value="Genomic_DNA"/>
</dbReference>
<reference evidence="2 3" key="1">
    <citation type="submission" date="2018-05" db="EMBL/GenBank/DDBJ databases">
        <title>Streptomyces venezuelae.</title>
        <authorList>
            <person name="Kim W."/>
            <person name="Lee N."/>
            <person name="Cho B.-K."/>
        </authorList>
    </citation>
    <scope>NUCLEOTIDE SEQUENCE [LARGE SCALE GENOMIC DNA]</scope>
    <source>
        <strain evidence="2 3">ATCC 21018</strain>
    </source>
</reference>
<feature type="compositionally biased region" description="Low complexity" evidence="1">
    <location>
        <begin position="199"/>
        <end position="224"/>
    </location>
</feature>
<dbReference type="AlphaFoldDB" id="A0A5P2DS61"/>
<name>A0A5P2DS61_STRVZ</name>
<proteinExistence type="predicted"/>
<accession>A0A5P2DS61</accession>
<dbReference type="Proteomes" id="UP000324101">
    <property type="component" value="Chromosome"/>
</dbReference>
<protein>
    <submittedName>
        <fullName evidence="2">Uncharacterized protein</fullName>
    </submittedName>
</protein>
<evidence type="ECO:0000256" key="1">
    <source>
        <dbReference type="SAM" id="MobiDB-lite"/>
    </source>
</evidence>
<organism evidence="2 3">
    <name type="scientific">Streptomyces venezuelae</name>
    <dbReference type="NCBI Taxonomy" id="54571"/>
    <lineage>
        <taxon>Bacteria</taxon>
        <taxon>Bacillati</taxon>
        <taxon>Actinomycetota</taxon>
        <taxon>Actinomycetes</taxon>
        <taxon>Kitasatosporales</taxon>
        <taxon>Streptomycetaceae</taxon>
        <taxon>Streptomyces</taxon>
    </lineage>
</organism>
<evidence type="ECO:0000313" key="3">
    <source>
        <dbReference type="Proteomes" id="UP000324101"/>
    </source>
</evidence>
<evidence type="ECO:0000313" key="2">
    <source>
        <dbReference type="EMBL" id="QES58014.1"/>
    </source>
</evidence>
<dbReference type="OrthoDB" id="4316344at2"/>
<sequence length="224" mass="23782">MTARESPATALDAAIERVVGDLTVLHHDHRSGLLPPERAALAAAHRDLATAEGAIAYHRNALMRLSSGSYPVDAPLLDRLRRTVHDLAQATAARDRLQEGVAAALEEVKAAAPAAAPADEELTPRDFAALLSLAGGGTMREHLLTHRVSVRTVQGRLIELPAFQRLEAHGLVTRDTSRALTVGQPVTLTDTGRTALLGTRRPPAMATPAPARPAGAWPTPARHH</sequence>
<gene>
    <name evidence="2" type="ORF">DEJ51_30890</name>
</gene>
<feature type="region of interest" description="Disordered" evidence="1">
    <location>
        <begin position="198"/>
        <end position="224"/>
    </location>
</feature>